<dbReference type="InterPro" id="IPR051124">
    <property type="entry name" value="Phosphate_Transport_Permease"/>
</dbReference>
<gene>
    <name evidence="12" type="ORF">SAMN02745136_03245</name>
</gene>
<evidence type="ECO:0000256" key="8">
    <source>
        <dbReference type="ARBA" id="ARBA00023136"/>
    </source>
</evidence>
<dbReference type="OrthoDB" id="9785113at2"/>
<dbReference type="InterPro" id="IPR000515">
    <property type="entry name" value="MetI-like"/>
</dbReference>
<protein>
    <recommendedName>
        <fullName evidence="10">Phosphate transport system permease protein</fullName>
    </recommendedName>
</protein>
<feature type="transmembrane region" description="Helical" evidence="9">
    <location>
        <begin position="112"/>
        <end position="136"/>
    </location>
</feature>
<dbReference type="CDD" id="cd06261">
    <property type="entry name" value="TM_PBP2"/>
    <property type="match status" value="1"/>
</dbReference>
<evidence type="ECO:0000256" key="2">
    <source>
        <dbReference type="ARBA" id="ARBA00007069"/>
    </source>
</evidence>
<dbReference type="Gene3D" id="1.10.3720.10">
    <property type="entry name" value="MetI-like"/>
    <property type="match status" value="1"/>
</dbReference>
<evidence type="ECO:0000256" key="7">
    <source>
        <dbReference type="ARBA" id="ARBA00022989"/>
    </source>
</evidence>
<dbReference type="Proteomes" id="UP000184386">
    <property type="component" value="Unassembled WGS sequence"/>
</dbReference>
<keyword evidence="5 10" id="KW-0592">Phosphate transport</keyword>
<feature type="transmembrane region" description="Helical" evidence="9">
    <location>
        <begin position="261"/>
        <end position="283"/>
    </location>
</feature>
<dbReference type="Pfam" id="PF00528">
    <property type="entry name" value="BPD_transp_1"/>
    <property type="match status" value="1"/>
</dbReference>
<dbReference type="InterPro" id="IPR035906">
    <property type="entry name" value="MetI-like_sf"/>
</dbReference>
<name>A0A1M6UYS4_9FIRM</name>
<dbReference type="PROSITE" id="PS50928">
    <property type="entry name" value="ABC_TM1"/>
    <property type="match status" value="1"/>
</dbReference>
<accession>A0A1M6UYS4</accession>
<keyword evidence="8 9" id="KW-0472">Membrane</keyword>
<evidence type="ECO:0000313" key="13">
    <source>
        <dbReference type="Proteomes" id="UP000184386"/>
    </source>
</evidence>
<feature type="transmembrane region" description="Helical" evidence="9">
    <location>
        <begin position="191"/>
        <end position="217"/>
    </location>
</feature>
<dbReference type="RefSeq" id="WP_073277801.1">
    <property type="nucleotide sequence ID" value="NZ_FRAC01000016.1"/>
</dbReference>
<evidence type="ECO:0000256" key="4">
    <source>
        <dbReference type="ARBA" id="ARBA00022475"/>
    </source>
</evidence>
<keyword evidence="4 10" id="KW-1003">Cell membrane</keyword>
<keyword evidence="7 9" id="KW-1133">Transmembrane helix</keyword>
<keyword evidence="13" id="KW-1185">Reference proteome</keyword>
<dbReference type="PANTHER" id="PTHR30425">
    <property type="entry name" value="PHOSPHATE TRANSPORT SYSTEM PERMEASE PROTEIN PST"/>
    <property type="match status" value="1"/>
</dbReference>
<dbReference type="GO" id="GO:0006817">
    <property type="term" value="P:phosphate ion transport"/>
    <property type="evidence" value="ECO:0007669"/>
    <property type="project" value="UniProtKB-KW"/>
</dbReference>
<feature type="transmembrane region" description="Helical" evidence="9">
    <location>
        <begin position="67"/>
        <end position="100"/>
    </location>
</feature>
<evidence type="ECO:0000256" key="3">
    <source>
        <dbReference type="ARBA" id="ARBA00022448"/>
    </source>
</evidence>
<evidence type="ECO:0000256" key="10">
    <source>
        <dbReference type="RuleBase" id="RU363054"/>
    </source>
</evidence>
<evidence type="ECO:0000256" key="6">
    <source>
        <dbReference type="ARBA" id="ARBA00022692"/>
    </source>
</evidence>
<dbReference type="GO" id="GO:0005315">
    <property type="term" value="F:phosphate transmembrane transporter activity"/>
    <property type="evidence" value="ECO:0007669"/>
    <property type="project" value="InterPro"/>
</dbReference>
<comment type="function">
    <text evidence="10">Part of the binding-protein-dependent transport system for phosphate; probably responsible for the translocation of the substrate across the membrane.</text>
</comment>
<evidence type="ECO:0000259" key="11">
    <source>
        <dbReference type="PROSITE" id="PS50928"/>
    </source>
</evidence>
<proteinExistence type="inferred from homology"/>
<keyword evidence="3 9" id="KW-0813">Transport</keyword>
<sequence>MKTQKVYIYNNIFKAIVFFFAFITVLSVILIGVFMVINGGPSIARVGLKDFLLGKVWNSANEPPQYGILAFILSSFYSTFFTVLIAVPISILVALAIGQLMPKGLGTIIRSVISLLAGIPSVIYGFLGIIFIVPIVQMLFNLSSGLTMLSSVIVLIIMTLPTIISVSETSINAVDKGYMEAAFALGVRKEYALFTIVLPAAKSGIMAAVLLGVGRAIGETMAVMMVAGNIPQMPSMLKPARFLTTAIVTEMSYATEQTRGVLIGIGLVLFVFIFIINSIFHIFMKRAGAQNG</sequence>
<organism evidence="12 13">
    <name type="scientific">Anaerocolumna jejuensis DSM 15929</name>
    <dbReference type="NCBI Taxonomy" id="1121322"/>
    <lineage>
        <taxon>Bacteria</taxon>
        <taxon>Bacillati</taxon>
        <taxon>Bacillota</taxon>
        <taxon>Clostridia</taxon>
        <taxon>Lachnospirales</taxon>
        <taxon>Lachnospiraceae</taxon>
        <taxon>Anaerocolumna</taxon>
    </lineage>
</organism>
<dbReference type="PANTHER" id="PTHR30425:SF1">
    <property type="entry name" value="PHOSPHATE TRANSPORT SYSTEM PERMEASE PROTEIN PSTC"/>
    <property type="match status" value="1"/>
</dbReference>
<evidence type="ECO:0000256" key="5">
    <source>
        <dbReference type="ARBA" id="ARBA00022592"/>
    </source>
</evidence>
<dbReference type="InterPro" id="IPR011864">
    <property type="entry name" value="Phosphate_PstC"/>
</dbReference>
<evidence type="ECO:0000313" key="12">
    <source>
        <dbReference type="EMBL" id="SHK74419.1"/>
    </source>
</evidence>
<evidence type="ECO:0000256" key="1">
    <source>
        <dbReference type="ARBA" id="ARBA00004651"/>
    </source>
</evidence>
<keyword evidence="6 9" id="KW-0812">Transmembrane</keyword>
<comment type="subcellular location">
    <subcellularLocation>
        <location evidence="1 9">Cell membrane</location>
        <topology evidence="1 9">Multi-pass membrane protein</topology>
    </subcellularLocation>
</comment>
<feature type="domain" description="ABC transmembrane type-1" evidence="11">
    <location>
        <begin position="72"/>
        <end position="280"/>
    </location>
</feature>
<dbReference type="NCBIfam" id="TIGR02138">
    <property type="entry name" value="phosphate_pstC"/>
    <property type="match status" value="1"/>
</dbReference>
<feature type="transmembrane region" description="Helical" evidence="9">
    <location>
        <begin position="148"/>
        <end position="171"/>
    </location>
</feature>
<dbReference type="AlphaFoldDB" id="A0A1M6UYS4"/>
<dbReference type="EMBL" id="FRAC01000016">
    <property type="protein sequence ID" value="SHK74419.1"/>
    <property type="molecule type" value="Genomic_DNA"/>
</dbReference>
<dbReference type="GO" id="GO:0005886">
    <property type="term" value="C:plasma membrane"/>
    <property type="evidence" value="ECO:0007669"/>
    <property type="project" value="UniProtKB-SubCell"/>
</dbReference>
<evidence type="ECO:0000256" key="9">
    <source>
        <dbReference type="RuleBase" id="RU363032"/>
    </source>
</evidence>
<comment type="similarity">
    <text evidence="2 10">Belongs to the binding-protein-dependent transport system permease family. CysTW subfamily.</text>
</comment>
<dbReference type="STRING" id="1121322.SAMN02745136_03245"/>
<feature type="transmembrane region" description="Helical" evidence="9">
    <location>
        <begin position="12"/>
        <end position="37"/>
    </location>
</feature>
<reference evidence="12 13" key="1">
    <citation type="submission" date="2016-11" db="EMBL/GenBank/DDBJ databases">
        <authorList>
            <person name="Jaros S."/>
            <person name="Januszkiewicz K."/>
            <person name="Wedrychowicz H."/>
        </authorList>
    </citation>
    <scope>NUCLEOTIDE SEQUENCE [LARGE SCALE GENOMIC DNA]</scope>
    <source>
        <strain evidence="12 13">DSM 15929</strain>
    </source>
</reference>
<dbReference type="SUPFAM" id="SSF161098">
    <property type="entry name" value="MetI-like"/>
    <property type="match status" value="1"/>
</dbReference>